<feature type="region of interest" description="Disordered" evidence="1">
    <location>
        <begin position="66"/>
        <end position="90"/>
    </location>
</feature>
<sequence>MTNGNPSGVNIKQHCGRYQDYQDKDCQGRLLDGFQDDIKYEHVGPKIQDHKKAKYYKDDQVMINDLKGKVKRKRQRQRQRQRKDQDQDHKCMIGTTGASLSIIQTRLKIKTRSFKDQRSWSQREISMITLYGEIVRNSESVDHL</sequence>
<evidence type="ECO:0000256" key="1">
    <source>
        <dbReference type="SAM" id="MobiDB-lite"/>
    </source>
</evidence>
<protein>
    <submittedName>
        <fullName evidence="2">Uncharacterized protein</fullName>
    </submittedName>
</protein>
<accession>A0ABQ5BMN4</accession>
<reference evidence="2" key="1">
    <citation type="journal article" date="2022" name="Int. J. Mol. Sci.">
        <title>Draft Genome of Tanacetum Coccineum: Genomic Comparison of Closely Related Tanacetum-Family Plants.</title>
        <authorList>
            <person name="Yamashiro T."/>
            <person name="Shiraishi A."/>
            <person name="Nakayama K."/>
            <person name="Satake H."/>
        </authorList>
    </citation>
    <scope>NUCLEOTIDE SEQUENCE</scope>
</reference>
<evidence type="ECO:0000313" key="2">
    <source>
        <dbReference type="EMBL" id="GJT15956.1"/>
    </source>
</evidence>
<comment type="caution">
    <text evidence="2">The sequence shown here is derived from an EMBL/GenBank/DDBJ whole genome shotgun (WGS) entry which is preliminary data.</text>
</comment>
<keyword evidence="3" id="KW-1185">Reference proteome</keyword>
<feature type="compositionally biased region" description="Basic residues" evidence="1">
    <location>
        <begin position="69"/>
        <end position="81"/>
    </location>
</feature>
<dbReference type="Proteomes" id="UP001151760">
    <property type="component" value="Unassembled WGS sequence"/>
</dbReference>
<organism evidence="2 3">
    <name type="scientific">Tanacetum coccineum</name>
    <dbReference type="NCBI Taxonomy" id="301880"/>
    <lineage>
        <taxon>Eukaryota</taxon>
        <taxon>Viridiplantae</taxon>
        <taxon>Streptophyta</taxon>
        <taxon>Embryophyta</taxon>
        <taxon>Tracheophyta</taxon>
        <taxon>Spermatophyta</taxon>
        <taxon>Magnoliopsida</taxon>
        <taxon>eudicotyledons</taxon>
        <taxon>Gunneridae</taxon>
        <taxon>Pentapetalae</taxon>
        <taxon>asterids</taxon>
        <taxon>campanulids</taxon>
        <taxon>Asterales</taxon>
        <taxon>Asteraceae</taxon>
        <taxon>Asteroideae</taxon>
        <taxon>Anthemideae</taxon>
        <taxon>Anthemidinae</taxon>
        <taxon>Tanacetum</taxon>
    </lineage>
</organism>
<proteinExistence type="predicted"/>
<reference evidence="2" key="2">
    <citation type="submission" date="2022-01" db="EMBL/GenBank/DDBJ databases">
        <authorList>
            <person name="Yamashiro T."/>
            <person name="Shiraishi A."/>
            <person name="Satake H."/>
            <person name="Nakayama K."/>
        </authorList>
    </citation>
    <scope>NUCLEOTIDE SEQUENCE</scope>
</reference>
<name>A0ABQ5BMN4_9ASTR</name>
<dbReference type="EMBL" id="BQNB010013437">
    <property type="protein sequence ID" value="GJT15956.1"/>
    <property type="molecule type" value="Genomic_DNA"/>
</dbReference>
<gene>
    <name evidence="2" type="ORF">Tco_0874662</name>
</gene>
<evidence type="ECO:0000313" key="3">
    <source>
        <dbReference type="Proteomes" id="UP001151760"/>
    </source>
</evidence>